<feature type="signal peptide" evidence="2">
    <location>
        <begin position="1"/>
        <end position="20"/>
    </location>
</feature>
<keyword evidence="2" id="KW-0732">Signal</keyword>
<protein>
    <recommendedName>
        <fullName evidence="3">Phytase-like domain-containing protein</fullName>
    </recommendedName>
</protein>
<evidence type="ECO:0000259" key="3">
    <source>
        <dbReference type="Pfam" id="PF13449"/>
    </source>
</evidence>
<sequence length="452" mass="48216">MRRALLSLLAFTLAASTALAQNPAVQPQDVRVPAKSNVPAPQSLKKAFPAGFPLGVGSGLAFLRKEKDGALLFYAVTDRGPNTDSPRWLAGSDPRGESAKIFPAPGFHPSLALLRVKGGKADLQRLAPLKSQDGKPVTGLPPAKGQAGSTGEIPLDAALKPLPFDENGLDPEGVAVDQPRGSLWIADEYGPFLAEFDDRTFTLKRKLGPGAGLPSILAKRQPNRGFEGVCVTPSGKIVAAVQSILDTDGKVKDSQASFTRLVEFDPSTARARMLAYPLDTHAYRRTADAKIGDVAALSDTLFLVLEQGEGRDKALRTMLYLVDISTASSLPDLPLETTGMQGMTLARKWLVADLRGLGWSPEKAEGLALVDERTFALICDNDFGLTAEISAPATTKDGRTAAKPDDYTVGQDGTLHLEGKPVASRVILAPNGEKTKLWIVTMPKPFTDYIVK</sequence>
<dbReference type="Pfam" id="PF13449">
    <property type="entry name" value="Phytase-like"/>
    <property type="match status" value="1"/>
</dbReference>
<proteinExistence type="predicted"/>
<dbReference type="InterPro" id="IPR027372">
    <property type="entry name" value="Phytase-like_dom"/>
</dbReference>
<feature type="domain" description="Phytase-like" evidence="3">
    <location>
        <begin position="57"/>
        <end position="383"/>
    </location>
</feature>
<reference evidence="4 5" key="1">
    <citation type="submission" date="2020-04" db="EMBL/GenBank/DDBJ databases">
        <authorList>
            <consortium name="Desulfovibrio sp. FSS-1 genome sequencing consortium"/>
            <person name="Shimoshige H."/>
            <person name="Kobayashi H."/>
            <person name="Maekawa T."/>
        </authorList>
    </citation>
    <scope>NUCLEOTIDE SEQUENCE [LARGE SCALE GENOMIC DNA]</scope>
    <source>
        <strain evidence="4 5">SIID29052-01</strain>
    </source>
</reference>
<dbReference type="SUPFAM" id="SSF101898">
    <property type="entry name" value="NHL repeat"/>
    <property type="match status" value="1"/>
</dbReference>
<dbReference type="Proteomes" id="UP000494245">
    <property type="component" value="Unassembled WGS sequence"/>
</dbReference>
<organism evidence="4 5">
    <name type="scientific">Fundidesulfovibrio magnetotacticus</name>
    <dbReference type="NCBI Taxonomy" id="2730080"/>
    <lineage>
        <taxon>Bacteria</taxon>
        <taxon>Pseudomonadati</taxon>
        <taxon>Thermodesulfobacteriota</taxon>
        <taxon>Desulfovibrionia</taxon>
        <taxon>Desulfovibrionales</taxon>
        <taxon>Desulfovibrionaceae</taxon>
        <taxon>Fundidesulfovibrio</taxon>
    </lineage>
</organism>
<dbReference type="AlphaFoldDB" id="A0A6V8LKA1"/>
<name>A0A6V8LKA1_9BACT</name>
<feature type="chain" id="PRO_5028849230" description="Phytase-like domain-containing protein" evidence="2">
    <location>
        <begin position="21"/>
        <end position="452"/>
    </location>
</feature>
<reference evidence="4 5" key="2">
    <citation type="submission" date="2020-05" db="EMBL/GenBank/DDBJ databases">
        <title>Draft genome sequence of Desulfovibrio sp. strainFSS-1.</title>
        <authorList>
            <person name="Shimoshige H."/>
            <person name="Kobayashi H."/>
            <person name="Maekawa T."/>
        </authorList>
    </citation>
    <scope>NUCLEOTIDE SEQUENCE [LARGE SCALE GENOMIC DNA]</scope>
    <source>
        <strain evidence="4 5">SIID29052-01</strain>
    </source>
</reference>
<keyword evidence="5" id="KW-1185">Reference proteome</keyword>
<dbReference type="PANTHER" id="PTHR37957:SF1">
    <property type="entry name" value="PHYTASE-LIKE DOMAIN-CONTAINING PROTEIN"/>
    <property type="match status" value="1"/>
</dbReference>
<evidence type="ECO:0000313" key="5">
    <source>
        <dbReference type="Proteomes" id="UP000494245"/>
    </source>
</evidence>
<feature type="region of interest" description="Disordered" evidence="1">
    <location>
        <begin position="130"/>
        <end position="152"/>
    </location>
</feature>
<evidence type="ECO:0000313" key="4">
    <source>
        <dbReference type="EMBL" id="GFK93133.1"/>
    </source>
</evidence>
<accession>A0A6V8LKA1</accession>
<dbReference type="EMBL" id="BLTE01000003">
    <property type="protein sequence ID" value="GFK93133.1"/>
    <property type="molecule type" value="Genomic_DNA"/>
</dbReference>
<dbReference type="RefSeq" id="WP_173081871.1">
    <property type="nucleotide sequence ID" value="NZ_BLTE01000003.1"/>
</dbReference>
<gene>
    <name evidence="4" type="ORF">NNJEOMEG_00963</name>
</gene>
<evidence type="ECO:0000256" key="2">
    <source>
        <dbReference type="SAM" id="SignalP"/>
    </source>
</evidence>
<evidence type="ECO:0000256" key="1">
    <source>
        <dbReference type="SAM" id="MobiDB-lite"/>
    </source>
</evidence>
<dbReference type="PANTHER" id="PTHR37957">
    <property type="entry name" value="BLR7070 PROTEIN"/>
    <property type="match status" value="1"/>
</dbReference>
<comment type="caution">
    <text evidence="4">The sequence shown here is derived from an EMBL/GenBank/DDBJ whole genome shotgun (WGS) entry which is preliminary data.</text>
</comment>